<evidence type="ECO:0000256" key="7">
    <source>
        <dbReference type="ARBA" id="ARBA00023173"/>
    </source>
</evidence>
<dbReference type="GeneID" id="9131446"/>
<feature type="transmembrane region" description="Helical" evidence="10">
    <location>
        <begin position="303"/>
        <end position="323"/>
    </location>
</feature>
<keyword evidence="5" id="KW-0406">Ion transport</keyword>
<feature type="transmembrane region" description="Helical" evidence="10">
    <location>
        <begin position="275"/>
        <end position="296"/>
    </location>
</feature>
<dbReference type="CDD" id="cd00400">
    <property type="entry name" value="Voltage_gated_ClC"/>
    <property type="match status" value="1"/>
</dbReference>
<feature type="transmembrane region" description="Helical" evidence="10">
    <location>
        <begin position="203"/>
        <end position="221"/>
    </location>
</feature>
<evidence type="ECO:0000256" key="9">
    <source>
        <dbReference type="ARBA" id="ARBA00023303"/>
    </source>
</evidence>
<dbReference type="KEGG" id="mif:Metin_0442"/>
<feature type="transmembrane region" description="Helical" evidence="10">
    <location>
        <begin position="7"/>
        <end position="32"/>
    </location>
</feature>
<dbReference type="EMBL" id="CP002009">
    <property type="protein sequence ID" value="ADG13112.1"/>
    <property type="molecule type" value="Genomic_DNA"/>
</dbReference>
<dbReference type="PANTHER" id="PTHR43427:SF6">
    <property type="entry name" value="CHLORIDE CHANNEL PROTEIN CLC-E"/>
    <property type="match status" value="1"/>
</dbReference>
<dbReference type="PANTHER" id="PTHR43427">
    <property type="entry name" value="CHLORIDE CHANNEL PROTEIN CLC-E"/>
    <property type="match status" value="1"/>
</dbReference>
<feature type="transmembrane region" description="Helical" evidence="10">
    <location>
        <begin position="242"/>
        <end position="263"/>
    </location>
</feature>
<dbReference type="eggNOG" id="arCOG02569">
    <property type="taxonomic scope" value="Archaea"/>
</dbReference>
<keyword evidence="2" id="KW-0813">Transport</keyword>
<keyword evidence="12" id="KW-1185">Reference proteome</keyword>
<organism evidence="11 12">
    <name type="scientific">Methanocaldococcus infernus (strain DSM 11812 / JCM 15783 / ME)</name>
    <dbReference type="NCBI Taxonomy" id="573063"/>
    <lineage>
        <taxon>Archaea</taxon>
        <taxon>Methanobacteriati</taxon>
        <taxon>Methanobacteriota</taxon>
        <taxon>Methanomada group</taxon>
        <taxon>Methanococci</taxon>
        <taxon>Methanococcales</taxon>
        <taxon>Methanocaldococcaceae</taxon>
        <taxon>Methanocaldococcus</taxon>
    </lineage>
</organism>
<evidence type="ECO:0000256" key="8">
    <source>
        <dbReference type="ARBA" id="ARBA00023214"/>
    </source>
</evidence>
<accession>D5VRA9</accession>
<dbReference type="InterPro" id="IPR014743">
    <property type="entry name" value="Cl-channel_core"/>
</dbReference>
<keyword evidence="8" id="KW-0868">Chloride</keyword>
<keyword evidence="7" id="KW-0869">Chloride channel</keyword>
<dbReference type="InterPro" id="IPR001807">
    <property type="entry name" value="ClC"/>
</dbReference>
<sequence length="386" mass="42122">MEKVLKFLKWIGIASSIGIVGGLSSLLLNILIEHKINNIFLLPLIFFIVGIFIDKFPEIRRTGVDRVVSALKYNKELSFLHGILKILLTGLVISVGGSAGKEGPCVQASAAFADTLYKKLNLKNRELVLLTGIAGGLGGAFLAPIGAAIFTCEIIEREDFRYINLIPPIIASIMGYLIVHFVLKKDHLIHVSNLSYQINFLDLALFIVAALFCTYLSKFYIKFYLKVKELFETKLNNYTSRLTIAGFLLIPIFLIAPEVSGLSLNLVENLFTVSYPIYLLALLLIFKIFATSLTIGSGSPGGLVIPSICIGSLSGALFASIFNLDPTPFIVLGIATVVSATTNTPLGTIVICTEIFGFHLSIPAAVGAIIGYQLTKFETLYHHLKF</sequence>
<dbReference type="Proteomes" id="UP000002061">
    <property type="component" value="Chromosome"/>
</dbReference>
<dbReference type="Pfam" id="PF00654">
    <property type="entry name" value="Voltage_CLC"/>
    <property type="match status" value="1"/>
</dbReference>
<feature type="transmembrane region" description="Helical" evidence="10">
    <location>
        <begin position="38"/>
        <end position="56"/>
    </location>
</feature>
<keyword evidence="9" id="KW-0407">Ion channel</keyword>
<gene>
    <name evidence="11" type="ordered locus">Metin_0442</name>
</gene>
<evidence type="ECO:0000256" key="4">
    <source>
        <dbReference type="ARBA" id="ARBA00022989"/>
    </source>
</evidence>
<reference evidence="11" key="1">
    <citation type="submission" date="2010-04" db="EMBL/GenBank/DDBJ databases">
        <title>Complete sequence of Methanocaldococcus infernus ME.</title>
        <authorList>
            <consortium name="US DOE Joint Genome Institute"/>
            <person name="Lucas S."/>
            <person name="Copeland A."/>
            <person name="Lapidus A."/>
            <person name="Cheng J.-F."/>
            <person name="Bruce D."/>
            <person name="Goodwin L."/>
            <person name="Pitluck S."/>
            <person name="Munk A.C."/>
            <person name="Detter J.C."/>
            <person name="Han C."/>
            <person name="Tapia R."/>
            <person name="Land M."/>
            <person name="Hauser L."/>
            <person name="Kyrpides N."/>
            <person name="Mikhailova N."/>
            <person name="Sieprawska-Lupa M."/>
            <person name="Whitman W.B."/>
            <person name="Woyke T."/>
        </authorList>
    </citation>
    <scope>NUCLEOTIDE SEQUENCE [LARGE SCALE GENOMIC DNA]</scope>
    <source>
        <strain evidence="11">ME</strain>
    </source>
</reference>
<evidence type="ECO:0000256" key="6">
    <source>
        <dbReference type="ARBA" id="ARBA00023136"/>
    </source>
</evidence>
<keyword evidence="6 10" id="KW-0472">Membrane</keyword>
<keyword evidence="3 10" id="KW-0812">Transmembrane</keyword>
<evidence type="ECO:0000313" key="12">
    <source>
        <dbReference type="Proteomes" id="UP000002061"/>
    </source>
</evidence>
<evidence type="ECO:0000256" key="5">
    <source>
        <dbReference type="ARBA" id="ARBA00023065"/>
    </source>
</evidence>
<keyword evidence="4 10" id="KW-1133">Transmembrane helix</keyword>
<feature type="transmembrane region" description="Helical" evidence="10">
    <location>
        <begin position="329"/>
        <end position="352"/>
    </location>
</feature>
<dbReference type="OrthoDB" id="89900at2157"/>
<protein>
    <submittedName>
        <fullName evidence="11">Cl-channel voltage-gated family protein</fullName>
    </submittedName>
</protein>
<dbReference type="PRINTS" id="PR00762">
    <property type="entry name" value="CLCHANNEL"/>
</dbReference>
<feature type="transmembrane region" description="Helical" evidence="10">
    <location>
        <begin position="77"/>
        <end position="96"/>
    </location>
</feature>
<dbReference type="Gene3D" id="1.10.3080.10">
    <property type="entry name" value="Clc chloride channel"/>
    <property type="match status" value="1"/>
</dbReference>
<evidence type="ECO:0000256" key="10">
    <source>
        <dbReference type="SAM" id="Phobius"/>
    </source>
</evidence>
<dbReference type="GO" id="GO:0034707">
    <property type="term" value="C:chloride channel complex"/>
    <property type="evidence" value="ECO:0007669"/>
    <property type="project" value="UniProtKB-KW"/>
</dbReference>
<comment type="subcellular location">
    <subcellularLocation>
        <location evidence="1">Membrane</location>
        <topology evidence="1">Multi-pass membrane protein</topology>
    </subcellularLocation>
</comment>
<name>D5VRA9_METIM</name>
<dbReference type="SUPFAM" id="SSF81340">
    <property type="entry name" value="Clc chloride channel"/>
    <property type="match status" value="1"/>
</dbReference>
<dbReference type="GO" id="GO:0005254">
    <property type="term" value="F:chloride channel activity"/>
    <property type="evidence" value="ECO:0007669"/>
    <property type="project" value="UniProtKB-KW"/>
</dbReference>
<dbReference type="RefSeq" id="WP_013099858.1">
    <property type="nucleotide sequence ID" value="NC_014122.1"/>
</dbReference>
<evidence type="ECO:0000313" key="11">
    <source>
        <dbReference type="EMBL" id="ADG13112.1"/>
    </source>
</evidence>
<dbReference type="STRING" id="573063.Metin_0442"/>
<dbReference type="InterPro" id="IPR050368">
    <property type="entry name" value="ClC-type_chloride_channel"/>
</dbReference>
<feature type="transmembrane region" description="Helical" evidence="10">
    <location>
        <begin position="162"/>
        <end position="183"/>
    </location>
</feature>
<dbReference type="HOGENOM" id="CLU_015263_5_3_2"/>
<proteinExistence type="predicted"/>
<feature type="transmembrane region" description="Helical" evidence="10">
    <location>
        <begin position="127"/>
        <end position="150"/>
    </location>
</feature>
<evidence type="ECO:0000256" key="2">
    <source>
        <dbReference type="ARBA" id="ARBA00022448"/>
    </source>
</evidence>
<dbReference type="AlphaFoldDB" id="D5VRA9"/>
<evidence type="ECO:0000256" key="3">
    <source>
        <dbReference type="ARBA" id="ARBA00022692"/>
    </source>
</evidence>
<evidence type="ECO:0000256" key="1">
    <source>
        <dbReference type="ARBA" id="ARBA00004141"/>
    </source>
</evidence>